<evidence type="ECO:0000256" key="3">
    <source>
        <dbReference type="ARBA" id="ARBA00022527"/>
    </source>
</evidence>
<evidence type="ECO:0000256" key="13">
    <source>
        <dbReference type="ARBA" id="ARBA00047899"/>
    </source>
</evidence>
<dbReference type="Pfam" id="PF13947">
    <property type="entry name" value="GUB_WAK_bind"/>
    <property type="match status" value="1"/>
</dbReference>
<comment type="catalytic activity">
    <reaction evidence="14">
        <text>L-seryl-[protein] + ATP = O-phospho-L-seryl-[protein] + ADP + H(+)</text>
        <dbReference type="Rhea" id="RHEA:17989"/>
        <dbReference type="Rhea" id="RHEA-COMP:9863"/>
        <dbReference type="Rhea" id="RHEA-COMP:11604"/>
        <dbReference type="ChEBI" id="CHEBI:15378"/>
        <dbReference type="ChEBI" id="CHEBI:29999"/>
        <dbReference type="ChEBI" id="CHEBI:30616"/>
        <dbReference type="ChEBI" id="CHEBI:83421"/>
        <dbReference type="ChEBI" id="CHEBI:456216"/>
        <dbReference type="EC" id="2.7.11.1"/>
    </reaction>
</comment>
<dbReference type="GO" id="GO:0004674">
    <property type="term" value="F:protein serine/threonine kinase activity"/>
    <property type="evidence" value="ECO:0007669"/>
    <property type="project" value="UniProtKB-KW"/>
</dbReference>
<comment type="catalytic activity">
    <reaction evidence="13">
        <text>L-threonyl-[protein] + ATP = O-phospho-L-threonyl-[protein] + ADP + H(+)</text>
        <dbReference type="Rhea" id="RHEA:46608"/>
        <dbReference type="Rhea" id="RHEA-COMP:11060"/>
        <dbReference type="Rhea" id="RHEA-COMP:11605"/>
        <dbReference type="ChEBI" id="CHEBI:15378"/>
        <dbReference type="ChEBI" id="CHEBI:30013"/>
        <dbReference type="ChEBI" id="CHEBI:30616"/>
        <dbReference type="ChEBI" id="CHEBI:61977"/>
        <dbReference type="ChEBI" id="CHEBI:456216"/>
        <dbReference type="EC" id="2.7.11.1"/>
    </reaction>
</comment>
<protein>
    <recommendedName>
        <fullName evidence="2">non-specific serine/threonine protein kinase</fullName>
        <ecNumber evidence="2">2.7.11.1</ecNumber>
    </recommendedName>
</protein>
<comment type="subcellular location">
    <subcellularLocation>
        <location evidence="1">Membrane</location>
        <topology evidence="1">Single-pass membrane protein</topology>
    </subcellularLocation>
</comment>
<evidence type="ECO:0000256" key="1">
    <source>
        <dbReference type="ARBA" id="ARBA00004167"/>
    </source>
</evidence>
<evidence type="ECO:0000256" key="4">
    <source>
        <dbReference type="ARBA" id="ARBA00022679"/>
    </source>
</evidence>
<dbReference type="InterPro" id="IPR008271">
    <property type="entry name" value="Ser/Thr_kinase_AS"/>
</dbReference>
<dbReference type="AlphaFoldDB" id="A0A6N2LC67"/>
<dbReference type="Pfam" id="PF07714">
    <property type="entry name" value="PK_Tyr_Ser-Thr"/>
    <property type="match status" value="1"/>
</dbReference>
<dbReference type="InterPro" id="IPR025287">
    <property type="entry name" value="WAK_GUB"/>
</dbReference>
<evidence type="ECO:0000313" key="18">
    <source>
        <dbReference type="EMBL" id="VFU38349.1"/>
    </source>
</evidence>
<dbReference type="SUPFAM" id="SSF56112">
    <property type="entry name" value="Protein kinase-like (PK-like)"/>
    <property type="match status" value="1"/>
</dbReference>
<keyword evidence="4" id="KW-0808">Transferase</keyword>
<evidence type="ECO:0000256" key="8">
    <source>
        <dbReference type="ARBA" id="ARBA00022777"/>
    </source>
</evidence>
<proteinExistence type="predicted"/>
<keyword evidence="11 15" id="KW-0472">Membrane</keyword>
<dbReference type="Gene3D" id="1.10.510.10">
    <property type="entry name" value="Transferase(Phosphotransferase) domain 1"/>
    <property type="match status" value="1"/>
</dbReference>
<evidence type="ECO:0000259" key="17">
    <source>
        <dbReference type="PROSITE" id="PS50011"/>
    </source>
</evidence>
<feature type="chain" id="PRO_5026652143" description="non-specific serine/threonine protein kinase" evidence="16">
    <location>
        <begin position="34"/>
        <end position="757"/>
    </location>
</feature>
<evidence type="ECO:0000256" key="11">
    <source>
        <dbReference type="ARBA" id="ARBA00023136"/>
    </source>
</evidence>
<dbReference type="PROSITE" id="PS00108">
    <property type="entry name" value="PROTEIN_KINASE_ST"/>
    <property type="match status" value="1"/>
</dbReference>
<feature type="domain" description="Protein kinase" evidence="17">
    <location>
        <begin position="435"/>
        <end position="720"/>
    </location>
</feature>
<dbReference type="PROSITE" id="PS51257">
    <property type="entry name" value="PROKAR_LIPOPROTEIN"/>
    <property type="match status" value="1"/>
</dbReference>
<dbReference type="EMBL" id="CAADRP010001391">
    <property type="protein sequence ID" value="VFU38349.1"/>
    <property type="molecule type" value="Genomic_DNA"/>
</dbReference>
<dbReference type="FunFam" id="1.10.510.10:FF:000161">
    <property type="entry name" value="Wall-associated receptor kinase-like 20"/>
    <property type="match status" value="1"/>
</dbReference>
<evidence type="ECO:0000256" key="15">
    <source>
        <dbReference type="SAM" id="Phobius"/>
    </source>
</evidence>
<evidence type="ECO:0000256" key="2">
    <source>
        <dbReference type="ARBA" id="ARBA00012513"/>
    </source>
</evidence>
<evidence type="ECO:0000256" key="14">
    <source>
        <dbReference type="ARBA" id="ARBA00048679"/>
    </source>
</evidence>
<dbReference type="GO" id="GO:0005524">
    <property type="term" value="F:ATP binding"/>
    <property type="evidence" value="ECO:0007669"/>
    <property type="project" value="UniProtKB-KW"/>
</dbReference>
<dbReference type="Pfam" id="PF14380">
    <property type="entry name" value="WAK_assoc"/>
    <property type="match status" value="2"/>
</dbReference>
<dbReference type="EC" id="2.7.11.1" evidence="2"/>
<keyword evidence="6 16" id="KW-0732">Signal</keyword>
<dbReference type="PANTHER" id="PTHR46008">
    <property type="entry name" value="LEAF RUST 10 DISEASE-RESISTANCE LOCUS RECEPTOR-LIKE PROTEIN KINASE-LIKE 1.4"/>
    <property type="match status" value="1"/>
</dbReference>
<accession>A0A6N2LC67</accession>
<name>A0A6N2LC67_SALVM</name>
<evidence type="ECO:0000256" key="16">
    <source>
        <dbReference type="SAM" id="SignalP"/>
    </source>
</evidence>
<evidence type="ECO:0000256" key="5">
    <source>
        <dbReference type="ARBA" id="ARBA00022692"/>
    </source>
</evidence>
<keyword evidence="9" id="KW-0067">ATP-binding</keyword>
<dbReference type="SMART" id="SM00220">
    <property type="entry name" value="S_TKc"/>
    <property type="match status" value="1"/>
</dbReference>
<keyword evidence="10 15" id="KW-1133">Transmembrane helix</keyword>
<dbReference type="PROSITE" id="PS50011">
    <property type="entry name" value="PROTEIN_KINASE_DOM"/>
    <property type="match status" value="1"/>
</dbReference>
<feature type="transmembrane region" description="Helical" evidence="15">
    <location>
        <begin position="365"/>
        <end position="385"/>
    </location>
</feature>
<dbReference type="InterPro" id="IPR000719">
    <property type="entry name" value="Prot_kinase_dom"/>
</dbReference>
<evidence type="ECO:0000256" key="6">
    <source>
        <dbReference type="ARBA" id="ARBA00022729"/>
    </source>
</evidence>
<sequence>MVARLMLSLDQHQHPILTTVFFVLLILVSSSCGGDSDDKDYTDCNKPFDCGLLQQLSYPFWGGDRPEVCGHEGFELKCADGQHPILASDALEYRLSSLNQSSRLMTLRLERSQQYICPAQIQANSSSGRRDSHIFGYDLSLQSLNLLYNCTTSTSEVLSKSRISFCNGYNGSSFYGNDDIFGLLDVDQCSMRIRIPIAKSFDQLVGDRQDLEEVLGDGFNVSYEYDQGPSICEGCMASKGICGTNITHPDKQFMCLCPDQPYALVCQDSTHHSFAGFHLEEIEMNSSYPLNSCQDFVSAPIHTGEDIATSLNIADYSEVLKMGFRMSWTAHNCSACETIGGRCGFENGEFLCFGRDRRRLKSFDAGLGASFGTVVIMLVAFFFWYRRKKRQYESIFSRSMKSVPSSKAHMERRSSYNGVHLFSYEELEEATNNLPESLEMEAAGQYIMFVERFASPCVFSSGKLLDGREVAVKRLYDNNYKMLEQFLNEVDILTRLRHQNLVLLYGCTSRHSRELLVVYQYIANGTLADHLHGERAKPGSLPWFTRMNIAVETACALAYLHTSVIVHRDVKTSNILLDSNFCVKVADFGLSRIFPTDVTHVSTAPQGTPGYVDPEYHQCYQLTDKSDVYSFGVVLIELISSLPAVDISRHRHEINLSTMAINKIQNNSLNELVDPSLGFESDYAARKMISAVAGLSFQCLQRAKELRPSMEKVVEILKEIQSRDYNEERAEDKDSSSDGVGLLKSCPIPPYCHCDME</sequence>
<keyword evidence="7" id="KW-0547">Nucleotide-binding</keyword>
<gene>
    <name evidence="18" type="ORF">SVIM_LOCUS208522</name>
</gene>
<dbReference type="InterPro" id="IPR001245">
    <property type="entry name" value="Ser-Thr/Tyr_kinase_cat_dom"/>
</dbReference>
<dbReference type="GO" id="GO:0030247">
    <property type="term" value="F:polysaccharide binding"/>
    <property type="evidence" value="ECO:0007669"/>
    <property type="project" value="InterPro"/>
</dbReference>
<dbReference type="PANTHER" id="PTHR46008:SF20">
    <property type="entry name" value="PROTEIN KINASE DOMAIN-CONTAINING PROTEIN"/>
    <property type="match status" value="1"/>
</dbReference>
<dbReference type="InterPro" id="IPR032872">
    <property type="entry name" value="WAK_assoc_C"/>
</dbReference>
<dbReference type="GO" id="GO:0005886">
    <property type="term" value="C:plasma membrane"/>
    <property type="evidence" value="ECO:0007669"/>
    <property type="project" value="UniProtKB-ARBA"/>
</dbReference>
<keyword evidence="3" id="KW-0723">Serine/threonine-protein kinase</keyword>
<dbReference type="Gene3D" id="3.30.200.20">
    <property type="entry name" value="Phosphorylase Kinase, domain 1"/>
    <property type="match status" value="1"/>
</dbReference>
<evidence type="ECO:0000256" key="12">
    <source>
        <dbReference type="ARBA" id="ARBA00023180"/>
    </source>
</evidence>
<keyword evidence="8" id="KW-0418">Kinase</keyword>
<feature type="signal peptide" evidence="16">
    <location>
        <begin position="1"/>
        <end position="33"/>
    </location>
</feature>
<keyword evidence="5 15" id="KW-0812">Transmembrane</keyword>
<evidence type="ECO:0000256" key="7">
    <source>
        <dbReference type="ARBA" id="ARBA00022741"/>
    </source>
</evidence>
<evidence type="ECO:0000256" key="10">
    <source>
        <dbReference type="ARBA" id="ARBA00022989"/>
    </source>
</evidence>
<reference evidence="18" key="1">
    <citation type="submission" date="2019-03" db="EMBL/GenBank/DDBJ databases">
        <authorList>
            <person name="Mank J."/>
            <person name="Almeida P."/>
        </authorList>
    </citation>
    <scope>NUCLEOTIDE SEQUENCE</scope>
    <source>
        <strain evidence="18">78183</strain>
    </source>
</reference>
<evidence type="ECO:0000256" key="9">
    <source>
        <dbReference type="ARBA" id="ARBA00022840"/>
    </source>
</evidence>
<organism evidence="18">
    <name type="scientific">Salix viminalis</name>
    <name type="common">Common osier</name>
    <name type="synonym">Basket willow</name>
    <dbReference type="NCBI Taxonomy" id="40686"/>
    <lineage>
        <taxon>Eukaryota</taxon>
        <taxon>Viridiplantae</taxon>
        <taxon>Streptophyta</taxon>
        <taxon>Embryophyta</taxon>
        <taxon>Tracheophyta</taxon>
        <taxon>Spermatophyta</taxon>
        <taxon>Magnoliopsida</taxon>
        <taxon>eudicotyledons</taxon>
        <taxon>Gunneridae</taxon>
        <taxon>Pentapetalae</taxon>
        <taxon>rosids</taxon>
        <taxon>fabids</taxon>
        <taxon>Malpighiales</taxon>
        <taxon>Salicaceae</taxon>
        <taxon>Saliceae</taxon>
        <taxon>Salix</taxon>
    </lineage>
</organism>
<dbReference type="InterPro" id="IPR011009">
    <property type="entry name" value="Kinase-like_dom_sf"/>
</dbReference>
<keyword evidence="12" id="KW-0325">Glycoprotein</keyword>